<name>A0A8S1LKG8_9CILI</name>
<dbReference type="Proteomes" id="UP000692954">
    <property type="component" value="Unassembled WGS sequence"/>
</dbReference>
<organism evidence="2 3">
    <name type="scientific">Paramecium sonneborni</name>
    <dbReference type="NCBI Taxonomy" id="65129"/>
    <lineage>
        <taxon>Eukaryota</taxon>
        <taxon>Sar</taxon>
        <taxon>Alveolata</taxon>
        <taxon>Ciliophora</taxon>
        <taxon>Intramacronucleata</taxon>
        <taxon>Oligohymenophorea</taxon>
        <taxon>Peniculida</taxon>
        <taxon>Parameciidae</taxon>
        <taxon>Paramecium</taxon>
    </lineage>
</organism>
<protein>
    <recommendedName>
        <fullName evidence="4">Transmembrane protein</fullName>
    </recommendedName>
</protein>
<evidence type="ECO:0000256" key="1">
    <source>
        <dbReference type="SAM" id="Phobius"/>
    </source>
</evidence>
<keyword evidence="1" id="KW-0812">Transmembrane</keyword>
<feature type="transmembrane region" description="Helical" evidence="1">
    <location>
        <begin position="70"/>
        <end position="87"/>
    </location>
</feature>
<keyword evidence="1" id="KW-1133">Transmembrane helix</keyword>
<sequence>METILQKEWIKTMGRQQGSLRGTHIFHYHRSFRNLFNDQFIIYPIQRQYEYFTQKSKLNLLIIYQYYMKVYFQIIVDLLFGNLLYLISIQKGFHKK</sequence>
<keyword evidence="3" id="KW-1185">Reference proteome</keyword>
<evidence type="ECO:0000313" key="2">
    <source>
        <dbReference type="EMBL" id="CAD8068360.1"/>
    </source>
</evidence>
<dbReference type="AlphaFoldDB" id="A0A8S1LKG8"/>
<keyword evidence="1" id="KW-0472">Membrane</keyword>
<reference evidence="2" key="1">
    <citation type="submission" date="2021-01" db="EMBL/GenBank/DDBJ databases">
        <authorList>
            <consortium name="Genoscope - CEA"/>
            <person name="William W."/>
        </authorList>
    </citation>
    <scope>NUCLEOTIDE SEQUENCE</scope>
</reference>
<comment type="caution">
    <text evidence="2">The sequence shown here is derived from an EMBL/GenBank/DDBJ whole genome shotgun (WGS) entry which is preliminary data.</text>
</comment>
<proteinExistence type="predicted"/>
<accession>A0A8S1LKG8</accession>
<evidence type="ECO:0008006" key="4">
    <source>
        <dbReference type="Google" id="ProtNLM"/>
    </source>
</evidence>
<dbReference type="EMBL" id="CAJJDN010000024">
    <property type="protein sequence ID" value="CAD8068360.1"/>
    <property type="molecule type" value="Genomic_DNA"/>
</dbReference>
<evidence type="ECO:0000313" key="3">
    <source>
        <dbReference type="Proteomes" id="UP000692954"/>
    </source>
</evidence>
<gene>
    <name evidence="2" type="ORF">PSON_ATCC_30995.1.T0240113</name>
</gene>